<dbReference type="AlphaFoldDB" id="A0A381ZFU1"/>
<dbReference type="Pfam" id="PF01075">
    <property type="entry name" value="Glyco_transf_9"/>
    <property type="match status" value="1"/>
</dbReference>
<evidence type="ECO:0000313" key="4">
    <source>
        <dbReference type="EMBL" id="SVA88100.1"/>
    </source>
</evidence>
<dbReference type="GO" id="GO:0008713">
    <property type="term" value="F:ADP-heptose-lipopolysaccharide heptosyltransferase activity"/>
    <property type="evidence" value="ECO:0007669"/>
    <property type="project" value="TreeGrafter"/>
</dbReference>
<keyword evidence="3" id="KW-0472">Membrane</keyword>
<proteinExistence type="predicted"/>
<feature type="transmembrane region" description="Helical" evidence="3">
    <location>
        <begin position="86"/>
        <end position="107"/>
    </location>
</feature>
<keyword evidence="2" id="KW-0808">Transferase</keyword>
<reference evidence="4" key="1">
    <citation type="submission" date="2018-05" db="EMBL/GenBank/DDBJ databases">
        <authorList>
            <person name="Lanie J.A."/>
            <person name="Ng W.-L."/>
            <person name="Kazmierczak K.M."/>
            <person name="Andrzejewski T.M."/>
            <person name="Davidsen T.M."/>
            <person name="Wayne K.J."/>
            <person name="Tettelin H."/>
            <person name="Glass J.I."/>
            <person name="Rusch D."/>
            <person name="Podicherti R."/>
            <person name="Tsui H.-C.T."/>
            <person name="Winkler M.E."/>
        </authorList>
    </citation>
    <scope>NUCLEOTIDE SEQUENCE</scope>
</reference>
<dbReference type="EMBL" id="UINC01021150">
    <property type="protein sequence ID" value="SVA88100.1"/>
    <property type="molecule type" value="Genomic_DNA"/>
</dbReference>
<evidence type="ECO:0000256" key="2">
    <source>
        <dbReference type="ARBA" id="ARBA00022679"/>
    </source>
</evidence>
<evidence type="ECO:0008006" key="5">
    <source>
        <dbReference type="Google" id="ProtNLM"/>
    </source>
</evidence>
<evidence type="ECO:0000256" key="1">
    <source>
        <dbReference type="ARBA" id="ARBA00022676"/>
    </source>
</evidence>
<dbReference type="InterPro" id="IPR051199">
    <property type="entry name" value="LPS_LOS_Heptosyltrfase"/>
</dbReference>
<dbReference type="GO" id="GO:0005829">
    <property type="term" value="C:cytosol"/>
    <property type="evidence" value="ECO:0007669"/>
    <property type="project" value="TreeGrafter"/>
</dbReference>
<keyword evidence="1" id="KW-0328">Glycosyltransferase</keyword>
<sequence length="425" mass="48458">MSNERSLRKLKIFRELSCNAANHQRNQKKLKKEGAYLNLVFFILIKLYKKLLLELKLYRKLRLELKKHSLKQEFDKKKLFSDSSSSIFICISITGGIGDVICIARWIRQVKKHFGKLIIIDVFFTSPEKTRFILQPIGVRDVFSDLIFRRSSSAYDAVLTVNQFVISHESKFKTERILSIIPEFNYFIKNTNKSLIPYQKYIDYHPELDGLFADLVVEQGLTRKDFLSVISGFDPPDSKLPFELPDELFLKEIGLNDSQYITIHDGWEVNIKQTSVRSTKSYPVDLFARAIALIKKQYPSIKIVQVGSNTGSVIEGVDINLLELTNLAQCALILKQAKAHIDTESGLVHLATSLGTSCVVMFGPTNISYYGYAENKNIKAKECGNCMHVTDTWMESCPLNYTPIKCMPSILPNEILMAMSEIISN</sequence>
<protein>
    <recommendedName>
        <fullName evidence="5">Glycosyltransferase family 9 protein</fullName>
    </recommendedName>
</protein>
<keyword evidence="3" id="KW-0812">Transmembrane</keyword>
<accession>A0A381ZFU1</accession>
<dbReference type="PANTHER" id="PTHR30160:SF1">
    <property type="entry name" value="LIPOPOLYSACCHARIDE 1,2-N-ACETYLGLUCOSAMINETRANSFERASE-RELATED"/>
    <property type="match status" value="1"/>
</dbReference>
<dbReference type="InterPro" id="IPR002201">
    <property type="entry name" value="Glyco_trans_9"/>
</dbReference>
<evidence type="ECO:0000256" key="3">
    <source>
        <dbReference type="SAM" id="Phobius"/>
    </source>
</evidence>
<dbReference type="SUPFAM" id="SSF53756">
    <property type="entry name" value="UDP-Glycosyltransferase/glycogen phosphorylase"/>
    <property type="match status" value="1"/>
</dbReference>
<dbReference type="GO" id="GO:0009244">
    <property type="term" value="P:lipopolysaccharide core region biosynthetic process"/>
    <property type="evidence" value="ECO:0007669"/>
    <property type="project" value="TreeGrafter"/>
</dbReference>
<dbReference type="PANTHER" id="PTHR30160">
    <property type="entry name" value="TETRAACYLDISACCHARIDE 4'-KINASE-RELATED"/>
    <property type="match status" value="1"/>
</dbReference>
<gene>
    <name evidence="4" type="ORF">METZ01_LOCUS140954</name>
</gene>
<keyword evidence="3" id="KW-1133">Transmembrane helix</keyword>
<organism evidence="4">
    <name type="scientific">marine metagenome</name>
    <dbReference type="NCBI Taxonomy" id="408172"/>
    <lineage>
        <taxon>unclassified sequences</taxon>
        <taxon>metagenomes</taxon>
        <taxon>ecological metagenomes</taxon>
    </lineage>
</organism>
<name>A0A381ZFU1_9ZZZZ</name>
<dbReference type="Gene3D" id="3.40.50.2000">
    <property type="entry name" value="Glycogen Phosphorylase B"/>
    <property type="match status" value="1"/>
</dbReference>